<dbReference type="EMBL" id="JANJYI010000003">
    <property type="protein sequence ID" value="KAK2657283.1"/>
    <property type="molecule type" value="Genomic_DNA"/>
</dbReference>
<sequence length="113" mass="13230">MEPKSLDCIQIFRRAFSMSLGSIYKPVFLGINLRSLMTFVTNEGLDFILLVQSISQTSMASIWRSLMTSVTNEDLDFIVKFYLVSFFLFLFHVYSFQSQDVFQESKPIRFLRD</sequence>
<proteinExistence type="predicted"/>
<protein>
    <recommendedName>
        <fullName evidence="4">Transmembrane protein</fullName>
    </recommendedName>
</protein>
<dbReference type="AlphaFoldDB" id="A0AAE0CNQ5"/>
<keyword evidence="1" id="KW-0472">Membrane</keyword>
<accession>A0AAE0CNQ5</accession>
<reference evidence="2" key="1">
    <citation type="journal article" date="2023" name="Plant J.">
        <title>Genome sequences and population genomics provide insights into the demographic history, inbreeding, and mutation load of two 'living fossil' tree species of Dipteronia.</title>
        <authorList>
            <person name="Feng Y."/>
            <person name="Comes H.P."/>
            <person name="Chen J."/>
            <person name="Zhu S."/>
            <person name="Lu R."/>
            <person name="Zhang X."/>
            <person name="Li P."/>
            <person name="Qiu J."/>
            <person name="Olsen K.M."/>
            <person name="Qiu Y."/>
        </authorList>
    </citation>
    <scope>NUCLEOTIDE SEQUENCE</scope>
    <source>
        <strain evidence="2">KIB01</strain>
    </source>
</reference>
<keyword evidence="1" id="KW-1133">Transmembrane helix</keyword>
<comment type="caution">
    <text evidence="2">The sequence shown here is derived from an EMBL/GenBank/DDBJ whole genome shotgun (WGS) entry which is preliminary data.</text>
</comment>
<keyword evidence="1" id="KW-0812">Transmembrane</keyword>
<feature type="transmembrane region" description="Helical" evidence="1">
    <location>
        <begin position="77"/>
        <end position="96"/>
    </location>
</feature>
<gene>
    <name evidence="2" type="ORF">Ddye_010335</name>
</gene>
<evidence type="ECO:0000256" key="1">
    <source>
        <dbReference type="SAM" id="Phobius"/>
    </source>
</evidence>
<name>A0AAE0CNQ5_9ROSI</name>
<evidence type="ECO:0008006" key="4">
    <source>
        <dbReference type="Google" id="ProtNLM"/>
    </source>
</evidence>
<evidence type="ECO:0000313" key="3">
    <source>
        <dbReference type="Proteomes" id="UP001280121"/>
    </source>
</evidence>
<evidence type="ECO:0000313" key="2">
    <source>
        <dbReference type="EMBL" id="KAK2657283.1"/>
    </source>
</evidence>
<keyword evidence="3" id="KW-1185">Reference proteome</keyword>
<organism evidence="2 3">
    <name type="scientific">Dipteronia dyeriana</name>
    <dbReference type="NCBI Taxonomy" id="168575"/>
    <lineage>
        <taxon>Eukaryota</taxon>
        <taxon>Viridiplantae</taxon>
        <taxon>Streptophyta</taxon>
        <taxon>Embryophyta</taxon>
        <taxon>Tracheophyta</taxon>
        <taxon>Spermatophyta</taxon>
        <taxon>Magnoliopsida</taxon>
        <taxon>eudicotyledons</taxon>
        <taxon>Gunneridae</taxon>
        <taxon>Pentapetalae</taxon>
        <taxon>rosids</taxon>
        <taxon>malvids</taxon>
        <taxon>Sapindales</taxon>
        <taxon>Sapindaceae</taxon>
        <taxon>Hippocastanoideae</taxon>
        <taxon>Acereae</taxon>
        <taxon>Dipteronia</taxon>
    </lineage>
</organism>
<dbReference type="Proteomes" id="UP001280121">
    <property type="component" value="Unassembled WGS sequence"/>
</dbReference>